<feature type="signal peptide" evidence="6">
    <location>
        <begin position="1"/>
        <end position="20"/>
    </location>
</feature>
<dbReference type="GO" id="GO:0019808">
    <property type="term" value="F:polyamine binding"/>
    <property type="evidence" value="ECO:0007669"/>
    <property type="project" value="InterPro"/>
</dbReference>
<dbReference type="PANTHER" id="PTHR30222:SF17">
    <property type="entry name" value="SPERMIDINE_PUTRESCINE-BINDING PERIPLASMIC PROTEIN"/>
    <property type="match status" value="1"/>
</dbReference>
<evidence type="ECO:0000256" key="6">
    <source>
        <dbReference type="SAM" id="SignalP"/>
    </source>
</evidence>
<dbReference type="CDD" id="cd13663">
    <property type="entry name" value="PBP2_PotD_PotF_like_2"/>
    <property type="match status" value="1"/>
</dbReference>
<comment type="caution">
    <text evidence="7">The sequence shown here is derived from an EMBL/GenBank/DDBJ whole genome shotgun (WGS) entry which is preliminary data.</text>
</comment>
<evidence type="ECO:0000256" key="2">
    <source>
        <dbReference type="ARBA" id="ARBA00022448"/>
    </source>
</evidence>
<keyword evidence="8" id="KW-1185">Reference proteome</keyword>
<protein>
    <submittedName>
        <fullName evidence="7">ABC transporter substrate-binding protein</fullName>
    </submittedName>
</protein>
<proteinExistence type="predicted"/>
<evidence type="ECO:0000313" key="8">
    <source>
        <dbReference type="Proteomes" id="UP000474024"/>
    </source>
</evidence>
<sequence>MKKRIISVMLIAAMTFSLFSACGKQENENASSSRETITVLNYGKYLDEDALRTFEEETGITVKYEEYESPEEMYTKYKSGSIDYDVICTSEYMIERLIQENEVNEINFSAFQNYDNVDPTIIDFCGSFDPEHKYTLPYFYGTVGILYNKTMVDESEVQSWDVLWDKKYKNEIIQENSVRDAFMPALSKLGYSINTTDPSELREALDLLIEQKPLVYAYMVDETGDEMIAGNAALAVLYSGEAAYAMDFNDDLAYSVPKEGSNIWIDAWFIPKSCTNQSGAQKFLDFLCRDDIAMLNFDYVYYTSPMLSVLQDQDEDVRNDEVINPSKETLERCEVYKALSEKDSTYYSNLWQELKSTQ</sequence>
<dbReference type="InterPro" id="IPR006059">
    <property type="entry name" value="SBP"/>
</dbReference>
<dbReference type="GO" id="GO:0015846">
    <property type="term" value="P:polyamine transport"/>
    <property type="evidence" value="ECO:0007669"/>
    <property type="project" value="InterPro"/>
</dbReference>
<keyword evidence="4" id="KW-0574">Periplasm</keyword>
<evidence type="ECO:0000256" key="3">
    <source>
        <dbReference type="ARBA" id="ARBA00022729"/>
    </source>
</evidence>
<dbReference type="PROSITE" id="PS51257">
    <property type="entry name" value="PROKAR_LIPOPROTEIN"/>
    <property type="match status" value="1"/>
</dbReference>
<comment type="subcellular location">
    <subcellularLocation>
        <location evidence="1">Periplasm</location>
    </subcellularLocation>
</comment>
<evidence type="ECO:0000256" key="4">
    <source>
        <dbReference type="ARBA" id="ARBA00022764"/>
    </source>
</evidence>
<gene>
    <name evidence="7" type="ORF">FYJ75_10065</name>
</gene>
<dbReference type="Proteomes" id="UP000474024">
    <property type="component" value="Unassembled WGS sequence"/>
</dbReference>
<dbReference type="PRINTS" id="PR00909">
    <property type="entry name" value="SPERMDNBNDNG"/>
</dbReference>
<dbReference type="GO" id="GO:0042597">
    <property type="term" value="C:periplasmic space"/>
    <property type="evidence" value="ECO:0007669"/>
    <property type="project" value="UniProtKB-SubCell"/>
</dbReference>
<name>A0A6L5YUG6_9FIRM</name>
<dbReference type="RefSeq" id="WP_154430324.1">
    <property type="nucleotide sequence ID" value="NZ_VUNI01000017.1"/>
</dbReference>
<accession>A0A6L5YUG6</accession>
<dbReference type="PANTHER" id="PTHR30222">
    <property type="entry name" value="SPERMIDINE/PUTRESCINE-BINDING PERIPLASMIC PROTEIN"/>
    <property type="match status" value="1"/>
</dbReference>
<dbReference type="SUPFAM" id="SSF53850">
    <property type="entry name" value="Periplasmic binding protein-like II"/>
    <property type="match status" value="1"/>
</dbReference>
<keyword evidence="3 6" id="KW-0732">Signal</keyword>
<dbReference type="Gene3D" id="3.40.190.10">
    <property type="entry name" value="Periplasmic binding protein-like II"/>
    <property type="match status" value="2"/>
</dbReference>
<feature type="binding site" evidence="5">
    <location>
        <position position="92"/>
    </location>
    <ligand>
        <name>spermidine</name>
        <dbReference type="ChEBI" id="CHEBI:57834"/>
    </ligand>
</feature>
<evidence type="ECO:0000256" key="1">
    <source>
        <dbReference type="ARBA" id="ARBA00004418"/>
    </source>
</evidence>
<dbReference type="EMBL" id="VUNI01000017">
    <property type="protein sequence ID" value="MST75361.1"/>
    <property type="molecule type" value="Genomic_DNA"/>
</dbReference>
<dbReference type="Pfam" id="PF13416">
    <property type="entry name" value="SBP_bac_8"/>
    <property type="match status" value="1"/>
</dbReference>
<organism evidence="7 8">
    <name type="scientific">Roseburia porci</name>
    <dbReference type="NCBI Taxonomy" id="2605790"/>
    <lineage>
        <taxon>Bacteria</taxon>
        <taxon>Bacillati</taxon>
        <taxon>Bacillota</taxon>
        <taxon>Clostridia</taxon>
        <taxon>Lachnospirales</taxon>
        <taxon>Lachnospiraceae</taxon>
        <taxon>Roseburia</taxon>
    </lineage>
</organism>
<evidence type="ECO:0000313" key="7">
    <source>
        <dbReference type="EMBL" id="MST75361.1"/>
    </source>
</evidence>
<reference evidence="7 8" key="1">
    <citation type="submission" date="2019-08" db="EMBL/GenBank/DDBJ databases">
        <title>In-depth cultivation of the pig gut microbiome towards novel bacterial diversity and tailored functional studies.</title>
        <authorList>
            <person name="Wylensek D."/>
            <person name="Hitch T.C.A."/>
            <person name="Clavel T."/>
        </authorList>
    </citation>
    <scope>NUCLEOTIDE SEQUENCE [LARGE SCALE GENOMIC DNA]</scope>
    <source>
        <strain evidence="7 8">MUC/MUC-530-WT-4D</strain>
    </source>
</reference>
<dbReference type="AlphaFoldDB" id="A0A6L5YUG6"/>
<keyword evidence="2" id="KW-0813">Transport</keyword>
<dbReference type="PIRSF" id="PIRSF019574">
    <property type="entry name" value="Periplasmic_polyamine_BP"/>
    <property type="match status" value="1"/>
</dbReference>
<evidence type="ECO:0000256" key="5">
    <source>
        <dbReference type="PIRSR" id="PIRSR019574-1"/>
    </source>
</evidence>
<dbReference type="InterPro" id="IPR001188">
    <property type="entry name" value="Sperm_putr-bd"/>
</dbReference>
<feature type="chain" id="PRO_5038840771" evidence="6">
    <location>
        <begin position="21"/>
        <end position="358"/>
    </location>
</feature>